<organism evidence="8 9">
    <name type="scientific">Linum tenue</name>
    <dbReference type="NCBI Taxonomy" id="586396"/>
    <lineage>
        <taxon>Eukaryota</taxon>
        <taxon>Viridiplantae</taxon>
        <taxon>Streptophyta</taxon>
        <taxon>Embryophyta</taxon>
        <taxon>Tracheophyta</taxon>
        <taxon>Spermatophyta</taxon>
        <taxon>Magnoliopsida</taxon>
        <taxon>eudicotyledons</taxon>
        <taxon>Gunneridae</taxon>
        <taxon>Pentapetalae</taxon>
        <taxon>rosids</taxon>
        <taxon>fabids</taxon>
        <taxon>Malpighiales</taxon>
        <taxon>Linaceae</taxon>
        <taxon>Linum</taxon>
    </lineage>
</organism>
<dbReference type="PROSITE" id="PS50405">
    <property type="entry name" value="GST_CTER"/>
    <property type="match status" value="1"/>
</dbReference>
<dbReference type="Gene3D" id="1.20.1050.10">
    <property type="match status" value="1"/>
</dbReference>
<comment type="caution">
    <text evidence="8">The sequence shown here is derived from an EMBL/GenBank/DDBJ whole genome shotgun (WGS) entry which is preliminary data.</text>
</comment>
<keyword evidence="9" id="KW-1185">Reference proteome</keyword>
<dbReference type="InterPro" id="IPR004046">
    <property type="entry name" value="GST_C"/>
</dbReference>
<accession>A0AAV0RG57</accession>
<evidence type="ECO:0000313" key="8">
    <source>
        <dbReference type="EMBL" id="CAI0556310.1"/>
    </source>
</evidence>
<dbReference type="AlphaFoldDB" id="A0AAV0RG57"/>
<dbReference type="InterPro" id="IPR045074">
    <property type="entry name" value="GST_C_Tau"/>
</dbReference>
<dbReference type="SFLD" id="SFLDS00019">
    <property type="entry name" value="Glutathione_Transferase_(cytos"/>
    <property type="match status" value="1"/>
</dbReference>
<dbReference type="InterPro" id="IPR036249">
    <property type="entry name" value="Thioredoxin-like_sf"/>
</dbReference>
<evidence type="ECO:0000256" key="3">
    <source>
        <dbReference type="ARBA" id="ARBA00047960"/>
    </source>
</evidence>
<dbReference type="GO" id="GO:0004364">
    <property type="term" value="F:glutathione transferase activity"/>
    <property type="evidence" value="ECO:0007669"/>
    <property type="project" value="UniProtKB-EC"/>
</dbReference>
<dbReference type="SUPFAM" id="SSF52833">
    <property type="entry name" value="Thioredoxin-like"/>
    <property type="match status" value="1"/>
</dbReference>
<feature type="domain" description="GST C-terminal" evidence="6">
    <location>
        <begin position="80"/>
        <end position="227"/>
    </location>
</feature>
<feature type="domain" description="GST N-terminal" evidence="5">
    <location>
        <begin position="1"/>
        <end position="74"/>
    </location>
</feature>
<dbReference type="FunFam" id="3.40.30.10:FF:000014">
    <property type="entry name" value="Tau class glutathione S-transferase"/>
    <property type="match status" value="1"/>
</dbReference>
<dbReference type="SFLD" id="SFLDG01152">
    <property type="entry name" value="Main.3:_Omega-_and_Tau-like"/>
    <property type="match status" value="1"/>
</dbReference>
<dbReference type="EMBL" id="CAMGYJ010000010">
    <property type="protein sequence ID" value="CAI0556232.1"/>
    <property type="molecule type" value="Genomic_DNA"/>
</dbReference>
<dbReference type="CDD" id="cd03058">
    <property type="entry name" value="GST_N_Tau"/>
    <property type="match status" value="1"/>
</dbReference>
<dbReference type="InterPro" id="IPR036282">
    <property type="entry name" value="Glutathione-S-Trfase_C_sf"/>
</dbReference>
<dbReference type="GO" id="GO:0005737">
    <property type="term" value="C:cytoplasm"/>
    <property type="evidence" value="ECO:0007669"/>
    <property type="project" value="TreeGrafter"/>
</dbReference>
<name>A0AAV0RG57_9ROSI</name>
<comment type="similarity">
    <text evidence="4">Belongs to the GST superfamily.</text>
</comment>
<dbReference type="GO" id="GO:0006749">
    <property type="term" value="P:glutathione metabolic process"/>
    <property type="evidence" value="ECO:0007669"/>
    <property type="project" value="InterPro"/>
</dbReference>
<dbReference type="FunFam" id="1.20.1050.10:FF:000012">
    <property type="entry name" value="Tau class glutathione S-transferase"/>
    <property type="match status" value="1"/>
</dbReference>
<dbReference type="InterPro" id="IPR040079">
    <property type="entry name" value="Glutathione_S-Trfase"/>
</dbReference>
<dbReference type="PANTHER" id="PTHR11260">
    <property type="entry name" value="GLUTATHIONE S-TRANSFERASE, GST, SUPERFAMILY, GST DOMAIN CONTAINING"/>
    <property type="match status" value="1"/>
</dbReference>
<protein>
    <recommendedName>
        <fullName evidence="1">glutathione transferase</fullName>
        <ecNumber evidence="1">2.5.1.18</ecNumber>
    </recommendedName>
</protein>
<dbReference type="SFLD" id="SFLDG00358">
    <property type="entry name" value="Main_(cytGST)"/>
    <property type="match status" value="1"/>
</dbReference>
<reference evidence="8" key="1">
    <citation type="submission" date="2022-08" db="EMBL/GenBank/DDBJ databases">
        <authorList>
            <person name="Gutierrez-Valencia J."/>
        </authorList>
    </citation>
    <scope>NUCLEOTIDE SEQUENCE</scope>
</reference>
<dbReference type="Gene3D" id="3.40.30.10">
    <property type="entry name" value="Glutaredoxin"/>
    <property type="match status" value="1"/>
</dbReference>
<dbReference type="EC" id="2.5.1.18" evidence="1"/>
<evidence type="ECO:0000256" key="4">
    <source>
        <dbReference type="RuleBase" id="RU003494"/>
    </source>
</evidence>
<evidence type="ECO:0000313" key="7">
    <source>
        <dbReference type="EMBL" id="CAI0556232.1"/>
    </source>
</evidence>
<dbReference type="CDD" id="cd03185">
    <property type="entry name" value="GST_C_Tau"/>
    <property type="match status" value="1"/>
</dbReference>
<dbReference type="SUPFAM" id="SSF47616">
    <property type="entry name" value="GST C-terminal domain-like"/>
    <property type="match status" value="1"/>
</dbReference>
<dbReference type="PANTHER" id="PTHR11260:SF676">
    <property type="entry name" value="GLUTATHIONE S-TRANSFERASE U8"/>
    <property type="match status" value="1"/>
</dbReference>
<gene>
    <name evidence="7" type="ORF">LITE_LOCUS47893</name>
    <name evidence="8" type="ORF">LITE_LOCUS47928</name>
</gene>
<sequence>MTGLSPFAGRIIWALKLKGVEFESVEEDLTNKSDLLLQSNPVHQKIPVLIHNGKPVSESLVIMEYIDEVWNQTCPLLPADPHQRALTRFWAKFVDEKVTSIELNFVLLKAFASMWSALQMRGKEGGEAALEEAHENLRILEKELEGKKFFGGESIGLVDVTFGSFAKLLDVLDEVMGSDKKMIDEDKFPLMGKWKEQLSELAVVKSCLPPADKLAAAVQARRNESAAA</sequence>
<keyword evidence="2" id="KW-0808">Transferase</keyword>
<dbReference type="InterPro" id="IPR004045">
    <property type="entry name" value="Glutathione_S-Trfase_N"/>
</dbReference>
<dbReference type="Pfam" id="PF02798">
    <property type="entry name" value="GST_N"/>
    <property type="match status" value="1"/>
</dbReference>
<dbReference type="InterPro" id="IPR010987">
    <property type="entry name" value="Glutathione-S-Trfase_C-like"/>
</dbReference>
<dbReference type="InterPro" id="IPR045073">
    <property type="entry name" value="Omega/Tau-like"/>
</dbReference>
<comment type="catalytic activity">
    <reaction evidence="3">
        <text>RX + glutathione = an S-substituted glutathione + a halide anion + H(+)</text>
        <dbReference type="Rhea" id="RHEA:16437"/>
        <dbReference type="ChEBI" id="CHEBI:15378"/>
        <dbReference type="ChEBI" id="CHEBI:16042"/>
        <dbReference type="ChEBI" id="CHEBI:17792"/>
        <dbReference type="ChEBI" id="CHEBI:57925"/>
        <dbReference type="ChEBI" id="CHEBI:90779"/>
        <dbReference type="EC" id="2.5.1.18"/>
    </reaction>
</comment>
<evidence type="ECO:0000256" key="2">
    <source>
        <dbReference type="ARBA" id="ARBA00022679"/>
    </source>
</evidence>
<evidence type="ECO:0000256" key="1">
    <source>
        <dbReference type="ARBA" id="ARBA00012452"/>
    </source>
</evidence>
<evidence type="ECO:0000259" key="5">
    <source>
        <dbReference type="PROSITE" id="PS50404"/>
    </source>
</evidence>
<dbReference type="EMBL" id="CAMGYJ010000010">
    <property type="protein sequence ID" value="CAI0556310.1"/>
    <property type="molecule type" value="Genomic_DNA"/>
</dbReference>
<evidence type="ECO:0000313" key="9">
    <source>
        <dbReference type="Proteomes" id="UP001154282"/>
    </source>
</evidence>
<dbReference type="PROSITE" id="PS50404">
    <property type="entry name" value="GST_NTER"/>
    <property type="match status" value="1"/>
</dbReference>
<proteinExistence type="inferred from homology"/>
<dbReference type="Proteomes" id="UP001154282">
    <property type="component" value="Unassembled WGS sequence"/>
</dbReference>
<evidence type="ECO:0000259" key="6">
    <source>
        <dbReference type="PROSITE" id="PS50405"/>
    </source>
</evidence>
<dbReference type="Pfam" id="PF00043">
    <property type="entry name" value="GST_C"/>
    <property type="match status" value="1"/>
</dbReference>